<keyword evidence="12" id="KW-1185">Reference proteome</keyword>
<dbReference type="GO" id="GO:0005886">
    <property type="term" value="C:plasma membrane"/>
    <property type="evidence" value="ECO:0007669"/>
    <property type="project" value="UniProtKB-SubCell"/>
</dbReference>
<keyword evidence="4 9" id="KW-0997">Cell inner membrane</keyword>
<evidence type="ECO:0000256" key="2">
    <source>
        <dbReference type="ARBA" id="ARBA00022448"/>
    </source>
</evidence>
<organism evidence="11 12">
    <name type="scientific">Undibacter mobilis</name>
    <dbReference type="NCBI Taxonomy" id="2292256"/>
    <lineage>
        <taxon>Bacteria</taxon>
        <taxon>Pseudomonadati</taxon>
        <taxon>Pseudomonadota</taxon>
        <taxon>Alphaproteobacteria</taxon>
        <taxon>Hyphomicrobiales</taxon>
        <taxon>Nitrobacteraceae</taxon>
        <taxon>Undibacter</taxon>
    </lineage>
</organism>
<dbReference type="PANTHER" id="PTHR35011">
    <property type="entry name" value="2,3-DIKETO-L-GULONATE TRAP TRANSPORTER SMALL PERMEASE PROTEIN YIAM"/>
    <property type="match status" value="1"/>
</dbReference>
<evidence type="ECO:0000256" key="8">
    <source>
        <dbReference type="ARBA" id="ARBA00038436"/>
    </source>
</evidence>
<keyword evidence="5 9" id="KW-0812">Transmembrane</keyword>
<feature type="domain" description="Tripartite ATP-independent periplasmic transporters DctQ component" evidence="10">
    <location>
        <begin position="26"/>
        <end position="154"/>
    </location>
</feature>
<keyword evidence="6 9" id="KW-1133">Transmembrane helix</keyword>
<proteinExistence type="inferred from homology"/>
<evidence type="ECO:0000256" key="7">
    <source>
        <dbReference type="ARBA" id="ARBA00023136"/>
    </source>
</evidence>
<evidence type="ECO:0000256" key="5">
    <source>
        <dbReference type="ARBA" id="ARBA00022692"/>
    </source>
</evidence>
<gene>
    <name evidence="11" type="ORF">DXH78_03940</name>
</gene>
<evidence type="ECO:0000259" key="10">
    <source>
        <dbReference type="Pfam" id="PF04290"/>
    </source>
</evidence>
<evidence type="ECO:0000313" key="11">
    <source>
        <dbReference type="EMBL" id="RDV03810.1"/>
    </source>
</evidence>
<dbReference type="RefSeq" id="WP_115515835.1">
    <property type="nucleotide sequence ID" value="NZ_QRGO01000001.1"/>
</dbReference>
<evidence type="ECO:0000256" key="3">
    <source>
        <dbReference type="ARBA" id="ARBA00022475"/>
    </source>
</evidence>
<keyword evidence="2 9" id="KW-0813">Transport</keyword>
<comment type="subcellular location">
    <subcellularLocation>
        <location evidence="1 9">Cell inner membrane</location>
        <topology evidence="1 9">Multi-pass membrane protein</topology>
    </subcellularLocation>
</comment>
<dbReference type="InterPro" id="IPR007387">
    <property type="entry name" value="TRAP_DctQ"/>
</dbReference>
<dbReference type="AlphaFoldDB" id="A0A371B8B3"/>
<evidence type="ECO:0000256" key="9">
    <source>
        <dbReference type="RuleBase" id="RU369079"/>
    </source>
</evidence>
<dbReference type="Proteomes" id="UP000263993">
    <property type="component" value="Unassembled WGS sequence"/>
</dbReference>
<dbReference type="OrthoDB" id="7363060at2"/>
<dbReference type="PANTHER" id="PTHR35011:SF2">
    <property type="entry name" value="2,3-DIKETO-L-GULONATE TRAP TRANSPORTER SMALL PERMEASE PROTEIN YIAM"/>
    <property type="match status" value="1"/>
</dbReference>
<name>A0A371B8B3_9BRAD</name>
<accession>A0A371B8B3</accession>
<protein>
    <recommendedName>
        <fullName evidence="9">TRAP transporter small permease protein</fullName>
    </recommendedName>
</protein>
<dbReference type="EMBL" id="QRGO01000001">
    <property type="protein sequence ID" value="RDV03810.1"/>
    <property type="molecule type" value="Genomic_DNA"/>
</dbReference>
<comment type="caution">
    <text evidence="11">The sequence shown here is derived from an EMBL/GenBank/DDBJ whole genome shotgun (WGS) entry which is preliminary data.</text>
</comment>
<keyword evidence="7 9" id="KW-0472">Membrane</keyword>
<dbReference type="GO" id="GO:0022857">
    <property type="term" value="F:transmembrane transporter activity"/>
    <property type="evidence" value="ECO:0007669"/>
    <property type="project" value="UniProtKB-UniRule"/>
</dbReference>
<comment type="function">
    <text evidence="9">Part of the tripartite ATP-independent periplasmic (TRAP) transport system.</text>
</comment>
<reference evidence="12" key="1">
    <citation type="submission" date="2018-08" db="EMBL/GenBank/DDBJ databases">
        <authorList>
            <person name="Kim S.-J."/>
            <person name="Jung G.-Y."/>
        </authorList>
    </citation>
    <scope>NUCLEOTIDE SEQUENCE [LARGE SCALE GENOMIC DNA]</scope>
    <source>
        <strain evidence="12">GY_H</strain>
    </source>
</reference>
<dbReference type="InterPro" id="IPR055348">
    <property type="entry name" value="DctQ"/>
</dbReference>
<feature type="transmembrane region" description="Helical" evidence="9">
    <location>
        <begin position="41"/>
        <end position="66"/>
    </location>
</feature>
<feature type="transmembrane region" description="Helical" evidence="9">
    <location>
        <begin position="12"/>
        <end position="35"/>
    </location>
</feature>
<dbReference type="GO" id="GO:0015740">
    <property type="term" value="P:C4-dicarboxylate transport"/>
    <property type="evidence" value="ECO:0007669"/>
    <property type="project" value="TreeGrafter"/>
</dbReference>
<feature type="transmembrane region" description="Helical" evidence="9">
    <location>
        <begin position="129"/>
        <end position="150"/>
    </location>
</feature>
<sequence>MTFESASERGLRFVSFAATFMFVIGVLLTMADIFLRSVSTFTVAGMVDMMQLCVLTGAMLAIPHAFLSDQHVAIDLFVERAPNRVQLALRIIAAMLAIAFLCGVLWFSYQQALNEAHDRSQTIGIPMSWYWTPFLVGIALSVFANIVLMVQLWRHGLPAKAVE</sequence>
<feature type="transmembrane region" description="Helical" evidence="9">
    <location>
        <begin position="87"/>
        <end position="109"/>
    </location>
</feature>
<evidence type="ECO:0000256" key="4">
    <source>
        <dbReference type="ARBA" id="ARBA00022519"/>
    </source>
</evidence>
<dbReference type="Pfam" id="PF04290">
    <property type="entry name" value="DctQ"/>
    <property type="match status" value="1"/>
</dbReference>
<evidence type="ECO:0000256" key="1">
    <source>
        <dbReference type="ARBA" id="ARBA00004429"/>
    </source>
</evidence>
<evidence type="ECO:0000313" key="12">
    <source>
        <dbReference type="Proteomes" id="UP000263993"/>
    </source>
</evidence>
<keyword evidence="3" id="KW-1003">Cell membrane</keyword>
<comment type="similarity">
    <text evidence="8 9">Belongs to the TRAP transporter small permease family.</text>
</comment>
<comment type="subunit">
    <text evidence="9">The complex comprises the extracytoplasmic solute receptor protein and the two transmembrane proteins.</text>
</comment>
<evidence type="ECO:0000256" key="6">
    <source>
        <dbReference type="ARBA" id="ARBA00022989"/>
    </source>
</evidence>